<proteinExistence type="predicted"/>
<protein>
    <submittedName>
        <fullName evidence="1">Uncharacterized protein</fullName>
    </submittedName>
</protein>
<sequence length="79" mass="8474">MFTKNHHLHCQKSDPVSPGVRRQYYITGDVASIPDVTTTTTKRPESRSEVLKVTGGIVGVHSLLISTTGATATLDPLPS</sequence>
<accession>A0AAX6IFU0</accession>
<evidence type="ECO:0000313" key="2">
    <source>
        <dbReference type="Proteomes" id="UP001140949"/>
    </source>
</evidence>
<dbReference type="EMBL" id="JANAVB010002198">
    <property type="protein sequence ID" value="KAJ6851717.1"/>
    <property type="molecule type" value="Genomic_DNA"/>
</dbReference>
<comment type="caution">
    <text evidence="1">The sequence shown here is derived from an EMBL/GenBank/DDBJ whole genome shotgun (WGS) entry which is preliminary data.</text>
</comment>
<keyword evidence="2" id="KW-1185">Reference proteome</keyword>
<gene>
    <name evidence="1" type="ORF">M6B38_258435</name>
</gene>
<reference evidence="1" key="1">
    <citation type="journal article" date="2023" name="GigaByte">
        <title>Genome assembly of the bearded iris, Iris pallida Lam.</title>
        <authorList>
            <person name="Bruccoleri R.E."/>
            <person name="Oakeley E.J."/>
            <person name="Faust A.M.E."/>
            <person name="Altorfer M."/>
            <person name="Dessus-Babus S."/>
            <person name="Burckhardt D."/>
            <person name="Oertli M."/>
            <person name="Naumann U."/>
            <person name="Petersen F."/>
            <person name="Wong J."/>
        </authorList>
    </citation>
    <scope>NUCLEOTIDE SEQUENCE</scope>
    <source>
        <strain evidence="1">GSM-AAB239-AS_SAM_17_03QT</strain>
    </source>
</reference>
<evidence type="ECO:0000313" key="1">
    <source>
        <dbReference type="EMBL" id="KAJ6851717.1"/>
    </source>
</evidence>
<organism evidence="1 2">
    <name type="scientific">Iris pallida</name>
    <name type="common">Sweet iris</name>
    <dbReference type="NCBI Taxonomy" id="29817"/>
    <lineage>
        <taxon>Eukaryota</taxon>
        <taxon>Viridiplantae</taxon>
        <taxon>Streptophyta</taxon>
        <taxon>Embryophyta</taxon>
        <taxon>Tracheophyta</taxon>
        <taxon>Spermatophyta</taxon>
        <taxon>Magnoliopsida</taxon>
        <taxon>Liliopsida</taxon>
        <taxon>Asparagales</taxon>
        <taxon>Iridaceae</taxon>
        <taxon>Iridoideae</taxon>
        <taxon>Irideae</taxon>
        <taxon>Iris</taxon>
    </lineage>
</organism>
<dbReference type="Proteomes" id="UP001140949">
    <property type="component" value="Unassembled WGS sequence"/>
</dbReference>
<dbReference type="AlphaFoldDB" id="A0AAX6IFU0"/>
<name>A0AAX6IFU0_IRIPA</name>
<reference evidence="1" key="2">
    <citation type="submission" date="2023-04" db="EMBL/GenBank/DDBJ databases">
        <authorList>
            <person name="Bruccoleri R.E."/>
            <person name="Oakeley E.J."/>
            <person name="Faust A.-M."/>
            <person name="Dessus-Babus S."/>
            <person name="Altorfer M."/>
            <person name="Burckhardt D."/>
            <person name="Oertli M."/>
            <person name="Naumann U."/>
            <person name="Petersen F."/>
            <person name="Wong J."/>
        </authorList>
    </citation>
    <scope>NUCLEOTIDE SEQUENCE</scope>
    <source>
        <strain evidence="1">GSM-AAB239-AS_SAM_17_03QT</strain>
        <tissue evidence="1">Leaf</tissue>
    </source>
</reference>